<dbReference type="CDD" id="cd00125">
    <property type="entry name" value="PLA2c"/>
    <property type="match status" value="1"/>
</dbReference>
<dbReference type="InterPro" id="IPR033113">
    <property type="entry name" value="PLA2_histidine"/>
</dbReference>
<dbReference type="FunFam" id="1.20.90.10:FF:000001">
    <property type="entry name" value="Basic phospholipase A2 homolog"/>
    <property type="match status" value="1"/>
</dbReference>
<dbReference type="Gene3D" id="1.20.90.10">
    <property type="entry name" value="Phospholipase A2 domain"/>
    <property type="match status" value="1"/>
</dbReference>
<dbReference type="GO" id="GO:0016042">
    <property type="term" value="P:lipid catabolic process"/>
    <property type="evidence" value="ECO:0007669"/>
    <property type="project" value="InterPro"/>
</dbReference>
<evidence type="ECO:0000256" key="8">
    <source>
        <dbReference type="RuleBase" id="RU361236"/>
    </source>
</evidence>
<feature type="disulfide bond" evidence="6">
    <location>
        <begin position="104"/>
        <end position="116"/>
    </location>
</feature>
<feature type="active site" evidence="4">
    <location>
        <position position="119"/>
    </location>
</feature>
<dbReference type="SMART" id="SM00085">
    <property type="entry name" value="PA2c"/>
    <property type="match status" value="1"/>
</dbReference>
<feature type="disulfide bond" evidence="6">
    <location>
        <begin position="53"/>
        <end position="143"/>
    </location>
</feature>
<dbReference type="OrthoDB" id="10069378at2759"/>
<dbReference type="Proteomes" id="UP000695026">
    <property type="component" value="Unplaced"/>
</dbReference>
<evidence type="ECO:0000256" key="1">
    <source>
        <dbReference type="ARBA" id="ARBA00004613"/>
    </source>
</evidence>
<evidence type="ECO:0000256" key="3">
    <source>
        <dbReference type="ARBA" id="ARBA00023157"/>
    </source>
</evidence>
<keyword evidence="8" id="KW-0732">Signal</keyword>
<dbReference type="InterPro" id="IPR036444">
    <property type="entry name" value="PLipase_A2_dom_sf"/>
</dbReference>
<feature type="binding site" evidence="5">
    <location>
        <position position="58"/>
    </location>
    <ligand>
        <name>Ca(2+)</name>
        <dbReference type="ChEBI" id="CHEBI:29108"/>
    </ligand>
</feature>
<dbReference type="InterPro" id="IPR001211">
    <property type="entry name" value="PLA2"/>
</dbReference>
<proteinExistence type="inferred from homology"/>
<feature type="disulfide bond" evidence="6">
    <location>
        <begin position="55"/>
        <end position="71"/>
    </location>
</feature>
<feature type="disulfide bond" evidence="6">
    <location>
        <begin position="77"/>
        <end position="118"/>
    </location>
</feature>
<evidence type="ECO:0000256" key="4">
    <source>
        <dbReference type="PIRSR" id="PIRSR601211-1"/>
    </source>
</evidence>
<dbReference type="GeneID" id="112541572"/>
<dbReference type="SUPFAM" id="SSF48619">
    <property type="entry name" value="Phospholipase A2, PLA2"/>
    <property type="match status" value="1"/>
</dbReference>
<dbReference type="GO" id="GO:0047498">
    <property type="term" value="F:calcium-dependent phospholipase A2 activity"/>
    <property type="evidence" value="ECO:0007669"/>
    <property type="project" value="TreeGrafter"/>
</dbReference>
<feature type="domain" description="Phospholipase A2-like central" evidence="9">
    <location>
        <begin position="29"/>
        <end position="144"/>
    </location>
</feature>
<feature type="binding site" evidence="5">
    <location>
        <position position="56"/>
    </location>
    <ligand>
        <name>Ca(2+)</name>
        <dbReference type="ChEBI" id="CHEBI:29108"/>
    </ligand>
</feature>
<dbReference type="InterPro" id="IPR016090">
    <property type="entry name" value="PLA2-like_dom"/>
</dbReference>
<dbReference type="RefSeq" id="XP_025027363.1">
    <property type="nucleotide sequence ID" value="XM_025171595.1"/>
</dbReference>
<dbReference type="Pfam" id="PF00068">
    <property type="entry name" value="Phospholip_A2_1"/>
    <property type="match status" value="1"/>
</dbReference>
<feature type="signal peptide" evidence="8">
    <location>
        <begin position="1"/>
        <end position="20"/>
    </location>
</feature>
<gene>
    <name evidence="11 12" type="primary">LOC112541572</name>
</gene>
<dbReference type="PROSITE" id="PS00119">
    <property type="entry name" value="PA2_ASP"/>
    <property type="match status" value="1"/>
</dbReference>
<evidence type="ECO:0000256" key="6">
    <source>
        <dbReference type="PIRSR" id="PIRSR601211-3"/>
    </source>
</evidence>
<dbReference type="PANTHER" id="PTHR11716">
    <property type="entry name" value="PHOSPHOLIPASE A2 FAMILY MEMBER"/>
    <property type="match status" value="1"/>
</dbReference>
<dbReference type="OMA" id="KEAAQCW"/>
<dbReference type="PANTHER" id="PTHR11716:SF4">
    <property type="entry name" value="GROUP 10 SECRETORY PHOSPHOLIPASE A2"/>
    <property type="match status" value="1"/>
</dbReference>
<comment type="cofactor">
    <cofactor evidence="5">
        <name>Ca(2+)</name>
        <dbReference type="ChEBI" id="CHEBI:29108"/>
    </cofactor>
    <text evidence="5">Binds 1 Ca(2+) ion per subunit.</text>
</comment>
<feature type="disulfide bond" evidence="6">
    <location>
        <begin position="86"/>
        <end position="111"/>
    </location>
</feature>
<keyword evidence="2 8" id="KW-0964">Secreted</keyword>
<feature type="active site" evidence="4">
    <location>
        <position position="74"/>
    </location>
</feature>
<comment type="similarity">
    <text evidence="7">Belongs to the phospholipase A2 family.</text>
</comment>
<dbReference type="InterPro" id="IPR033112">
    <property type="entry name" value="PLA2_Asp_AS"/>
</dbReference>
<evidence type="ECO:0000313" key="10">
    <source>
        <dbReference type="Proteomes" id="UP000695026"/>
    </source>
</evidence>
<dbReference type="GO" id="GO:0005576">
    <property type="term" value="C:extracellular region"/>
    <property type="evidence" value="ECO:0007669"/>
    <property type="project" value="UniProtKB-SubCell"/>
</dbReference>
<feature type="chain" id="PRO_5044521892" evidence="8">
    <location>
        <begin position="21"/>
        <end position="157"/>
    </location>
</feature>
<evidence type="ECO:0000256" key="2">
    <source>
        <dbReference type="ARBA" id="ARBA00022525"/>
    </source>
</evidence>
<reference evidence="11 12" key="1">
    <citation type="submission" date="2025-04" db="UniProtKB">
        <authorList>
            <consortium name="RefSeq"/>
        </authorList>
    </citation>
    <scope>IDENTIFICATION</scope>
    <source>
        <tissue evidence="11 12">Liver</tissue>
    </source>
</reference>
<comment type="subcellular location">
    <subcellularLocation>
        <location evidence="1 8">Secreted</location>
    </subcellularLocation>
</comment>
<keyword evidence="10" id="KW-1185">Reference proteome</keyword>
<organism evidence="10 11">
    <name type="scientific">Python bivittatus</name>
    <name type="common">Burmese python</name>
    <name type="synonym">Python molurus bivittatus</name>
    <dbReference type="NCBI Taxonomy" id="176946"/>
    <lineage>
        <taxon>Eukaryota</taxon>
        <taxon>Metazoa</taxon>
        <taxon>Chordata</taxon>
        <taxon>Craniata</taxon>
        <taxon>Vertebrata</taxon>
        <taxon>Euteleostomi</taxon>
        <taxon>Lepidosauria</taxon>
        <taxon>Squamata</taxon>
        <taxon>Bifurcata</taxon>
        <taxon>Unidentata</taxon>
        <taxon>Episquamata</taxon>
        <taxon>Toxicofera</taxon>
        <taxon>Serpentes</taxon>
        <taxon>Henophidia</taxon>
        <taxon>Pythonidae</taxon>
        <taxon>Python</taxon>
    </lineage>
</organism>
<dbReference type="PRINTS" id="PR00389">
    <property type="entry name" value="PHPHLIPASEA2"/>
</dbReference>
<dbReference type="AlphaFoldDB" id="A0A9F5J4Y7"/>
<evidence type="ECO:0000313" key="11">
    <source>
        <dbReference type="RefSeq" id="XP_025027363.1"/>
    </source>
</evidence>
<dbReference type="PROSITE" id="PS00118">
    <property type="entry name" value="PA2_HIS"/>
    <property type="match status" value="1"/>
</dbReference>
<feature type="binding site" evidence="5">
    <location>
        <position position="75"/>
    </location>
    <ligand>
        <name>Ca(2+)</name>
        <dbReference type="ChEBI" id="CHEBI:29108"/>
    </ligand>
</feature>
<feature type="binding site" evidence="5">
    <location>
        <position position="54"/>
    </location>
    <ligand>
        <name>Ca(2+)</name>
        <dbReference type="ChEBI" id="CHEBI:29108"/>
    </ligand>
</feature>
<keyword evidence="5" id="KW-0479">Metal-binding</keyword>
<dbReference type="GO" id="GO:0050482">
    <property type="term" value="P:arachidonate secretion"/>
    <property type="evidence" value="ECO:0007669"/>
    <property type="project" value="InterPro"/>
</dbReference>
<keyword evidence="3 6" id="KW-1015">Disulfide bond</keyword>
<evidence type="ECO:0000259" key="9">
    <source>
        <dbReference type="SMART" id="SM00085"/>
    </source>
</evidence>
<feature type="disulfide bond" evidence="6">
    <location>
        <begin position="70"/>
        <end position="125"/>
    </location>
</feature>
<evidence type="ECO:0000256" key="7">
    <source>
        <dbReference type="RuleBase" id="RU003654"/>
    </source>
</evidence>
<name>A0A9F5J4Y7_PYTBI</name>
<dbReference type="KEGG" id="pbi:112541572"/>
<evidence type="ECO:0000313" key="12">
    <source>
        <dbReference type="RefSeq" id="XP_025027364.1"/>
    </source>
</evidence>
<sequence>MERRLVTLLLFQAVWNDVLGKNHSVNKRGLLELYGTIKCGTRRFSLAYLGYGCYCGPGGSGWPKDETDWCCHGHDCCYDFAKRQGCNPITERYKWTCQDNAVVCDAILNRCQKLICQCDKEAARCWRSAPFNKHYAFWPNFLCGQTYPVCGFRSNRH</sequence>
<keyword evidence="5" id="KW-0106">Calcium</keyword>
<dbReference type="GO" id="GO:0005509">
    <property type="term" value="F:calcium ion binding"/>
    <property type="evidence" value="ECO:0007669"/>
    <property type="project" value="InterPro"/>
</dbReference>
<protein>
    <submittedName>
        <fullName evidence="11">Phospholipase A2-like isoform X1</fullName>
    </submittedName>
    <submittedName>
        <fullName evidence="12">Phospholipase A2-like isoform X2</fullName>
    </submittedName>
</protein>
<dbReference type="GO" id="GO:0005543">
    <property type="term" value="F:phospholipid binding"/>
    <property type="evidence" value="ECO:0007669"/>
    <property type="project" value="TreeGrafter"/>
</dbReference>
<dbReference type="RefSeq" id="XP_025027364.1">
    <property type="nucleotide sequence ID" value="XM_025171596.1"/>
</dbReference>
<evidence type="ECO:0000256" key="5">
    <source>
        <dbReference type="PIRSR" id="PIRSR601211-2"/>
    </source>
</evidence>
<accession>A0A9F5J4Y7</accession>
<dbReference type="GO" id="GO:0006644">
    <property type="term" value="P:phospholipid metabolic process"/>
    <property type="evidence" value="ECO:0007669"/>
    <property type="project" value="InterPro"/>
</dbReference>